<gene>
    <name evidence="2" type="ORF">EZS28_018436</name>
</gene>
<name>A0A5J4VTY2_9EUKA</name>
<protein>
    <recommendedName>
        <fullName evidence="1">ISXO2-like transposase domain-containing protein</fullName>
    </recommendedName>
</protein>
<dbReference type="SMART" id="SM01126">
    <property type="entry name" value="DDE_Tnp_IS1595"/>
    <property type="match status" value="1"/>
</dbReference>
<evidence type="ECO:0000313" key="3">
    <source>
        <dbReference type="Proteomes" id="UP000324800"/>
    </source>
</evidence>
<proteinExistence type="predicted"/>
<feature type="domain" description="ISXO2-like transposase" evidence="1">
    <location>
        <begin position="33"/>
        <end position="156"/>
    </location>
</feature>
<evidence type="ECO:0000313" key="2">
    <source>
        <dbReference type="EMBL" id="KAA6386037.1"/>
    </source>
</evidence>
<dbReference type="InterPro" id="IPR053164">
    <property type="entry name" value="IS1016-like_transposase"/>
</dbReference>
<comment type="caution">
    <text evidence="2">The sequence shown here is derived from an EMBL/GenBank/DDBJ whole genome shotgun (WGS) entry which is preliminary data.</text>
</comment>
<dbReference type="Pfam" id="PF12762">
    <property type="entry name" value="DDE_Tnp_IS1595"/>
    <property type="match status" value="1"/>
</dbReference>
<organism evidence="2 3">
    <name type="scientific">Streblomastix strix</name>
    <dbReference type="NCBI Taxonomy" id="222440"/>
    <lineage>
        <taxon>Eukaryota</taxon>
        <taxon>Metamonada</taxon>
        <taxon>Preaxostyla</taxon>
        <taxon>Oxymonadida</taxon>
        <taxon>Streblomastigidae</taxon>
        <taxon>Streblomastix</taxon>
    </lineage>
</organism>
<dbReference type="InterPro" id="IPR024445">
    <property type="entry name" value="Tnp_ISXO2-like"/>
</dbReference>
<reference evidence="2 3" key="1">
    <citation type="submission" date="2019-03" db="EMBL/GenBank/DDBJ databases">
        <title>Single cell metagenomics reveals metabolic interactions within the superorganism composed of flagellate Streblomastix strix and complex community of Bacteroidetes bacteria on its surface.</title>
        <authorList>
            <person name="Treitli S.C."/>
            <person name="Kolisko M."/>
            <person name="Husnik F."/>
            <person name="Keeling P."/>
            <person name="Hampl V."/>
        </authorList>
    </citation>
    <scope>NUCLEOTIDE SEQUENCE [LARGE SCALE GENOMIC DNA]</scope>
    <source>
        <strain evidence="2">ST1C</strain>
    </source>
</reference>
<dbReference type="PANTHER" id="PTHR47163">
    <property type="entry name" value="DDE_TNP_IS1595 DOMAIN-CONTAINING PROTEIN"/>
    <property type="match status" value="1"/>
</dbReference>
<dbReference type="AlphaFoldDB" id="A0A5J4VTY2"/>
<sequence>MKEVEVTRGIVIKFNRIMRTFCFYDYLQHFDEKIGGHGFILEIDKSIIRSRKYRNTDEIRDVTKMKIFMTIVPNRYSETLLKAVRQFVLPGTTIMSDNWKGYSQLLEAGNVNKQVNHSVEYVSSVDPLVHTSHTENNWHHFRNFISKSYLLLSTFNTTVHQIVEEGMKDVEDLEIQINRRDKLIWKICVKAHTQELLNDIEEYDLIPQTINGNDEEEFEFDQIDSLIQDEEFEQINMIQSIQDKEIEIIELSDDDIDTEVSSMIKDDTKKRM</sequence>
<dbReference type="EMBL" id="SNRW01004988">
    <property type="protein sequence ID" value="KAA6386037.1"/>
    <property type="molecule type" value="Genomic_DNA"/>
</dbReference>
<dbReference type="PANTHER" id="PTHR47163:SF2">
    <property type="entry name" value="SI:DKEY-17M8.2"/>
    <property type="match status" value="1"/>
</dbReference>
<evidence type="ECO:0000259" key="1">
    <source>
        <dbReference type="SMART" id="SM01126"/>
    </source>
</evidence>
<dbReference type="Proteomes" id="UP000324800">
    <property type="component" value="Unassembled WGS sequence"/>
</dbReference>
<accession>A0A5J4VTY2</accession>
<dbReference type="OrthoDB" id="6611384at2759"/>